<reference evidence="8" key="1">
    <citation type="submission" date="2020-08" db="EMBL/GenBank/DDBJ databases">
        <title>Ramlibacter sp. GTP1 16S ribosomal RNA gene genome sequencing and assembly.</title>
        <authorList>
            <person name="Kang M."/>
        </authorList>
    </citation>
    <scope>NUCLEOTIDE SEQUENCE</scope>
    <source>
        <strain evidence="8">GTP1</strain>
    </source>
</reference>
<dbReference type="Pfam" id="PF03544">
    <property type="entry name" value="TonB_C"/>
    <property type="match status" value="1"/>
</dbReference>
<evidence type="ECO:0000256" key="2">
    <source>
        <dbReference type="ARBA" id="ARBA00022692"/>
    </source>
</evidence>
<keyword evidence="2" id="KW-0812">Transmembrane</keyword>
<dbReference type="GO" id="GO:0016020">
    <property type="term" value="C:membrane"/>
    <property type="evidence" value="ECO:0007669"/>
    <property type="project" value="UniProtKB-SubCell"/>
</dbReference>
<dbReference type="Proteomes" id="UP000596827">
    <property type="component" value="Unassembled WGS sequence"/>
</dbReference>
<dbReference type="InterPro" id="IPR006260">
    <property type="entry name" value="TonB/TolA_C"/>
</dbReference>
<dbReference type="GO" id="GO:0055085">
    <property type="term" value="P:transmembrane transport"/>
    <property type="evidence" value="ECO:0007669"/>
    <property type="project" value="InterPro"/>
</dbReference>
<evidence type="ECO:0000313" key="8">
    <source>
        <dbReference type="EMBL" id="MBC5768263.1"/>
    </source>
</evidence>
<dbReference type="SUPFAM" id="SSF74653">
    <property type="entry name" value="TolA/TonB C-terminal domain"/>
    <property type="match status" value="1"/>
</dbReference>
<comment type="caution">
    <text evidence="8">The sequence shown here is derived from an EMBL/GenBank/DDBJ whole genome shotgun (WGS) entry which is preliminary data.</text>
</comment>
<feature type="signal peptide" evidence="6">
    <location>
        <begin position="1"/>
        <end position="28"/>
    </location>
</feature>
<dbReference type="PROSITE" id="PS52015">
    <property type="entry name" value="TONB_CTD"/>
    <property type="match status" value="1"/>
</dbReference>
<evidence type="ECO:0000256" key="6">
    <source>
        <dbReference type="SAM" id="SignalP"/>
    </source>
</evidence>
<evidence type="ECO:0000256" key="4">
    <source>
        <dbReference type="ARBA" id="ARBA00023136"/>
    </source>
</evidence>
<keyword evidence="9" id="KW-1185">Reference proteome</keyword>
<evidence type="ECO:0000256" key="1">
    <source>
        <dbReference type="ARBA" id="ARBA00004167"/>
    </source>
</evidence>
<dbReference type="Gene3D" id="3.30.2420.10">
    <property type="entry name" value="TonB"/>
    <property type="match status" value="1"/>
</dbReference>
<protein>
    <submittedName>
        <fullName evidence="8">Energy transducer TonB</fullName>
    </submittedName>
</protein>
<feature type="chain" id="PRO_5037364922" evidence="6">
    <location>
        <begin position="29"/>
        <end position="226"/>
    </location>
</feature>
<keyword evidence="6" id="KW-0732">Signal</keyword>
<organism evidence="8 9">
    <name type="scientific">Ramlibacter albus</name>
    <dbReference type="NCBI Taxonomy" id="2079448"/>
    <lineage>
        <taxon>Bacteria</taxon>
        <taxon>Pseudomonadati</taxon>
        <taxon>Pseudomonadota</taxon>
        <taxon>Betaproteobacteria</taxon>
        <taxon>Burkholderiales</taxon>
        <taxon>Comamonadaceae</taxon>
        <taxon>Ramlibacter</taxon>
    </lineage>
</organism>
<dbReference type="EMBL" id="JACORU010000016">
    <property type="protein sequence ID" value="MBC5768263.1"/>
    <property type="molecule type" value="Genomic_DNA"/>
</dbReference>
<evidence type="ECO:0000256" key="3">
    <source>
        <dbReference type="ARBA" id="ARBA00022989"/>
    </source>
</evidence>
<proteinExistence type="predicted"/>
<feature type="domain" description="TonB C-terminal" evidence="7">
    <location>
        <begin position="142"/>
        <end position="226"/>
    </location>
</feature>
<dbReference type="InterPro" id="IPR037682">
    <property type="entry name" value="TonB_C"/>
</dbReference>
<dbReference type="NCBIfam" id="TIGR01352">
    <property type="entry name" value="tonB_Cterm"/>
    <property type="match status" value="1"/>
</dbReference>
<gene>
    <name evidence="8" type="ORF">H8R02_27610</name>
</gene>
<accession>A0A923S5Q7</accession>
<evidence type="ECO:0000259" key="7">
    <source>
        <dbReference type="PROSITE" id="PS52015"/>
    </source>
</evidence>
<feature type="region of interest" description="Disordered" evidence="5">
    <location>
        <begin position="117"/>
        <end position="141"/>
    </location>
</feature>
<keyword evidence="3" id="KW-1133">Transmembrane helix</keyword>
<comment type="subcellular location">
    <subcellularLocation>
        <location evidence="1">Membrane</location>
        <topology evidence="1">Single-pass membrane protein</topology>
    </subcellularLocation>
</comment>
<dbReference type="AlphaFoldDB" id="A0A923S5Q7"/>
<sequence length="226" mass="23212">MNEGAPAHKALRRATPLLLCLLAFAAQAQTPATPDGAPSEAARRAALSPYRFILQNATAPARKPAPAPEKKAVAEPAAAPAAAAPAPAAVQAAARPAAAPAVLAPAAAAAAAAPQSQPVAAPPAPEPVTTAAHTRPAEPPVHVRREIIPVRTDEPKLAAALLREKPNGVVRIQFDINFDGSTGAVKVVSSTNRALNRATVDAVNAWKFEPVDEVLTVETEVAYKFD</sequence>
<evidence type="ECO:0000256" key="5">
    <source>
        <dbReference type="SAM" id="MobiDB-lite"/>
    </source>
</evidence>
<name>A0A923S5Q7_9BURK</name>
<keyword evidence="4" id="KW-0472">Membrane</keyword>
<evidence type="ECO:0000313" key="9">
    <source>
        <dbReference type="Proteomes" id="UP000596827"/>
    </source>
</evidence>
<dbReference type="RefSeq" id="WP_187084850.1">
    <property type="nucleotide sequence ID" value="NZ_JACORU010000016.1"/>
</dbReference>